<dbReference type="OrthoDB" id="8590768at2"/>
<feature type="transmembrane region" description="Helical" evidence="1">
    <location>
        <begin position="123"/>
        <end position="144"/>
    </location>
</feature>
<name>A0A0R0B9H1_9GAMM</name>
<keyword evidence="1" id="KW-1133">Transmembrane helix</keyword>
<gene>
    <name evidence="3" type="ORF">ARC23_10440</name>
</gene>
<sequence length="196" mass="20507">MSDVWRTLSALGDSRWLLPMALVLLITLPRADARLKWRWLLAIAVTAGVTLASKVAFMGWGIGIKSVHFTGFSGHAAMSSVVYPVVGALLAGPAKRARAIGVAIGVLLAIAIAWSRIPLHAHSLSEVIAGLMLGLGCSAWALYGARPSRRAALISIAAALLAGAALPLAQPNLHTHQAVIALAKFISGRTELHAHP</sequence>
<comment type="caution">
    <text evidence="3">The sequence shown here is derived from an EMBL/GenBank/DDBJ whole genome shotgun (WGS) entry which is preliminary data.</text>
</comment>
<dbReference type="Proteomes" id="UP000051757">
    <property type="component" value="Unassembled WGS sequence"/>
</dbReference>
<feature type="transmembrane region" description="Helical" evidence="1">
    <location>
        <begin position="40"/>
        <end position="60"/>
    </location>
</feature>
<feature type="transmembrane region" description="Helical" evidence="1">
    <location>
        <begin position="72"/>
        <end position="92"/>
    </location>
</feature>
<feature type="transmembrane region" description="Helical" evidence="1">
    <location>
        <begin position="99"/>
        <end position="117"/>
    </location>
</feature>
<proteinExistence type="predicted"/>
<dbReference type="InterPro" id="IPR000326">
    <property type="entry name" value="PAP2/HPO"/>
</dbReference>
<dbReference type="AlphaFoldDB" id="A0A0R0B9H1"/>
<evidence type="ECO:0000313" key="3">
    <source>
        <dbReference type="EMBL" id="KRG50946.1"/>
    </source>
</evidence>
<evidence type="ECO:0000259" key="2">
    <source>
        <dbReference type="Pfam" id="PF01569"/>
    </source>
</evidence>
<dbReference type="Pfam" id="PF01569">
    <property type="entry name" value="PAP2"/>
    <property type="match status" value="1"/>
</dbReference>
<feature type="transmembrane region" description="Helical" evidence="1">
    <location>
        <begin position="151"/>
        <end position="169"/>
    </location>
</feature>
<organism evidence="3 4">
    <name type="scientific">Stenotrophomonas beteli</name>
    <dbReference type="NCBI Taxonomy" id="3384461"/>
    <lineage>
        <taxon>Bacteria</taxon>
        <taxon>Pseudomonadati</taxon>
        <taxon>Pseudomonadota</taxon>
        <taxon>Gammaproteobacteria</taxon>
        <taxon>Lysobacterales</taxon>
        <taxon>Lysobacteraceae</taxon>
        <taxon>Stenotrophomonas</taxon>
        <taxon>Stenotrophomonas maltophilia group</taxon>
    </lineage>
</organism>
<accession>A0A0R0B9H1</accession>
<dbReference type="SUPFAM" id="SSF48317">
    <property type="entry name" value="Acid phosphatase/Vanadium-dependent haloperoxidase"/>
    <property type="match status" value="1"/>
</dbReference>
<keyword evidence="1" id="KW-0812">Transmembrane</keyword>
<evidence type="ECO:0000313" key="4">
    <source>
        <dbReference type="Proteomes" id="UP000051757"/>
    </source>
</evidence>
<reference evidence="3 4" key="1">
    <citation type="journal article" date="2016" name="Front. Microbiol.">
        <title>Genome Sequence of Type Strains of Genus Stenotrophomonas.</title>
        <authorList>
            <person name="Patil P.P."/>
            <person name="Midha S."/>
            <person name="Kumar S."/>
            <person name="Patil P.B."/>
        </authorList>
    </citation>
    <scope>NUCLEOTIDE SEQUENCE [LARGE SCALE GENOMIC DNA]</scope>
    <source>
        <strain evidence="3 4">LMG 978</strain>
    </source>
</reference>
<evidence type="ECO:0000256" key="1">
    <source>
        <dbReference type="SAM" id="Phobius"/>
    </source>
</evidence>
<keyword evidence="4" id="KW-1185">Reference proteome</keyword>
<protein>
    <submittedName>
        <fullName evidence="3">Phosphoesterase PA-phosphatase</fullName>
    </submittedName>
</protein>
<dbReference type="EMBL" id="LLXV01000029">
    <property type="protein sequence ID" value="KRG50946.1"/>
    <property type="molecule type" value="Genomic_DNA"/>
</dbReference>
<dbReference type="Gene3D" id="1.20.144.10">
    <property type="entry name" value="Phosphatidic acid phosphatase type 2/haloperoxidase"/>
    <property type="match status" value="1"/>
</dbReference>
<keyword evidence="1" id="KW-0472">Membrane</keyword>
<feature type="domain" description="Phosphatidic acid phosphatase type 2/haloperoxidase" evidence="2">
    <location>
        <begin position="72"/>
        <end position="144"/>
    </location>
</feature>
<dbReference type="InterPro" id="IPR036938">
    <property type="entry name" value="PAP2/HPO_sf"/>
</dbReference>